<keyword evidence="10" id="KW-0539">Nucleus</keyword>
<dbReference type="RefSeq" id="XP_015584699.1">
    <property type="nucleotide sequence ID" value="XM_015729213.2"/>
</dbReference>
<dbReference type="SMART" id="SM00692">
    <property type="entry name" value="DM3"/>
    <property type="match status" value="1"/>
</dbReference>
<dbReference type="GeneID" id="107262724"/>
<evidence type="ECO:0000256" key="11">
    <source>
        <dbReference type="ARBA" id="ARBA00023306"/>
    </source>
</evidence>
<reference evidence="16" key="1">
    <citation type="submission" date="2025-08" db="UniProtKB">
        <authorList>
            <consortium name="RefSeq"/>
        </authorList>
    </citation>
    <scope>IDENTIFICATION</scope>
</reference>
<dbReference type="PANTHER" id="PTHR46600">
    <property type="entry name" value="THAP DOMAIN-CONTAINING"/>
    <property type="match status" value="1"/>
</dbReference>
<comment type="similarity">
    <text evidence="2">Belongs to the THAP1 family.</text>
</comment>
<dbReference type="InterPro" id="IPR006612">
    <property type="entry name" value="THAP_Znf"/>
</dbReference>
<evidence type="ECO:0000256" key="1">
    <source>
        <dbReference type="ARBA" id="ARBA00004642"/>
    </source>
</evidence>
<dbReference type="PROSITE" id="PS50950">
    <property type="entry name" value="ZF_THAP"/>
    <property type="match status" value="1"/>
</dbReference>
<dbReference type="AlphaFoldDB" id="A0AAJ7BFB4"/>
<keyword evidence="4 12" id="KW-0863">Zinc-finger</keyword>
<sequence length="251" mass="29025">MVYTCFICKKRSDKSQGLSFHRFPSNTTNRQQWLDILGKSKDVPGKGAAICSSHFDSKSFRYGLVNGKEFLKPGSKPTLNLRKQDQTSVAINISNKIDESFTNNRSDNWNSISSQLITNIPNDESLLDSQSNNISNNQLVEDLSIEKRTILNKRRQDTPLSEVITKKKKRLTEITWEELSKSSKQGEMLWEIAKQELINHRKKMECLQRKVRRLRQKVSSLKLLTYKAKLLYNAKCLSSKQHIKCLDQKYP</sequence>
<evidence type="ECO:0000256" key="13">
    <source>
        <dbReference type="SAM" id="Coils"/>
    </source>
</evidence>
<keyword evidence="5" id="KW-0862">Zinc</keyword>
<evidence type="ECO:0000256" key="12">
    <source>
        <dbReference type="PROSITE-ProRule" id="PRU00309"/>
    </source>
</evidence>
<organism evidence="15 16">
    <name type="scientific">Cephus cinctus</name>
    <name type="common">Wheat stem sawfly</name>
    <dbReference type="NCBI Taxonomy" id="211228"/>
    <lineage>
        <taxon>Eukaryota</taxon>
        <taxon>Metazoa</taxon>
        <taxon>Ecdysozoa</taxon>
        <taxon>Arthropoda</taxon>
        <taxon>Hexapoda</taxon>
        <taxon>Insecta</taxon>
        <taxon>Pterygota</taxon>
        <taxon>Neoptera</taxon>
        <taxon>Endopterygota</taxon>
        <taxon>Hymenoptera</taxon>
        <taxon>Cephoidea</taxon>
        <taxon>Cephidae</taxon>
        <taxon>Cephus</taxon>
    </lineage>
</organism>
<dbReference type="GO" id="GO:0043565">
    <property type="term" value="F:sequence-specific DNA binding"/>
    <property type="evidence" value="ECO:0007669"/>
    <property type="project" value="InterPro"/>
</dbReference>
<feature type="domain" description="THAP-type" evidence="14">
    <location>
        <begin position="1"/>
        <end position="80"/>
    </location>
</feature>
<evidence type="ECO:0000256" key="9">
    <source>
        <dbReference type="ARBA" id="ARBA00023163"/>
    </source>
</evidence>
<dbReference type="GO" id="GO:0005654">
    <property type="term" value="C:nucleoplasm"/>
    <property type="evidence" value="ECO:0007669"/>
    <property type="project" value="UniProtKB-SubCell"/>
</dbReference>
<dbReference type="SMART" id="SM00980">
    <property type="entry name" value="THAP"/>
    <property type="match status" value="1"/>
</dbReference>
<dbReference type="Pfam" id="PF05485">
    <property type="entry name" value="THAP"/>
    <property type="match status" value="1"/>
</dbReference>
<feature type="coiled-coil region" evidence="13">
    <location>
        <begin position="197"/>
        <end position="224"/>
    </location>
</feature>
<keyword evidence="7 13" id="KW-0175">Coiled coil</keyword>
<evidence type="ECO:0000259" key="14">
    <source>
        <dbReference type="PROSITE" id="PS50950"/>
    </source>
</evidence>
<evidence type="ECO:0000256" key="10">
    <source>
        <dbReference type="ARBA" id="ARBA00023242"/>
    </source>
</evidence>
<proteinExistence type="inferred from homology"/>
<evidence type="ECO:0000256" key="3">
    <source>
        <dbReference type="ARBA" id="ARBA00022723"/>
    </source>
</evidence>
<dbReference type="PANTHER" id="PTHR46600:SF1">
    <property type="entry name" value="THAP DOMAIN-CONTAINING PROTEIN 1"/>
    <property type="match status" value="1"/>
</dbReference>
<dbReference type="InterPro" id="IPR026516">
    <property type="entry name" value="THAP1/10"/>
</dbReference>
<keyword evidence="8 12" id="KW-0238">DNA-binding</keyword>
<keyword evidence="3" id="KW-0479">Metal-binding</keyword>
<evidence type="ECO:0000313" key="16">
    <source>
        <dbReference type="RefSeq" id="XP_015584699.1"/>
    </source>
</evidence>
<evidence type="ECO:0000256" key="2">
    <source>
        <dbReference type="ARBA" id="ARBA00006177"/>
    </source>
</evidence>
<protein>
    <submittedName>
        <fullName evidence="16">THAP domain-containing protein 2 isoform X1</fullName>
    </submittedName>
</protein>
<dbReference type="InterPro" id="IPR038441">
    <property type="entry name" value="THAP_Znf_sf"/>
</dbReference>
<evidence type="ECO:0000256" key="4">
    <source>
        <dbReference type="ARBA" id="ARBA00022771"/>
    </source>
</evidence>
<evidence type="ECO:0000313" key="15">
    <source>
        <dbReference type="Proteomes" id="UP000694920"/>
    </source>
</evidence>
<gene>
    <name evidence="16" type="primary">LOC107262724</name>
</gene>
<comment type="subcellular location">
    <subcellularLocation>
        <location evidence="1">Nucleus</location>
        <location evidence="1">Nucleoplasm</location>
    </subcellularLocation>
</comment>
<dbReference type="Gene3D" id="6.20.210.20">
    <property type="entry name" value="THAP domain"/>
    <property type="match status" value="1"/>
</dbReference>
<evidence type="ECO:0000256" key="6">
    <source>
        <dbReference type="ARBA" id="ARBA00023015"/>
    </source>
</evidence>
<dbReference type="Proteomes" id="UP000694920">
    <property type="component" value="Unplaced"/>
</dbReference>
<evidence type="ECO:0000256" key="8">
    <source>
        <dbReference type="ARBA" id="ARBA00023125"/>
    </source>
</evidence>
<evidence type="ECO:0000256" key="7">
    <source>
        <dbReference type="ARBA" id="ARBA00023054"/>
    </source>
</evidence>
<keyword evidence="6" id="KW-0805">Transcription regulation</keyword>
<dbReference type="GO" id="GO:0008270">
    <property type="term" value="F:zinc ion binding"/>
    <property type="evidence" value="ECO:0007669"/>
    <property type="project" value="UniProtKB-KW"/>
</dbReference>
<keyword evidence="11" id="KW-0131">Cell cycle</keyword>
<dbReference type="KEGG" id="ccin:107262724"/>
<keyword evidence="9" id="KW-0804">Transcription</keyword>
<dbReference type="SUPFAM" id="SSF57716">
    <property type="entry name" value="Glucocorticoid receptor-like (DNA-binding domain)"/>
    <property type="match status" value="1"/>
</dbReference>
<accession>A0AAJ7BFB4</accession>
<keyword evidence="15" id="KW-1185">Reference proteome</keyword>
<evidence type="ECO:0000256" key="5">
    <source>
        <dbReference type="ARBA" id="ARBA00022833"/>
    </source>
</evidence>
<name>A0AAJ7BFB4_CEPCN</name>